<name>A0A183J134_9BILA</name>
<proteinExistence type="predicted"/>
<protein>
    <submittedName>
        <fullName evidence="5">ShKT domain-containing protein</fullName>
    </submittedName>
</protein>
<accession>A0A183J134</accession>
<keyword evidence="4" id="KW-1185">Reference proteome</keyword>
<evidence type="ECO:0000313" key="3">
    <source>
        <dbReference type="EMBL" id="VDP24080.1"/>
    </source>
</evidence>
<dbReference type="Proteomes" id="UP000270296">
    <property type="component" value="Unassembled WGS sequence"/>
</dbReference>
<keyword evidence="2" id="KW-0732">Signal</keyword>
<gene>
    <name evidence="3" type="ORF">SBAD_LOCUS9582</name>
</gene>
<evidence type="ECO:0000256" key="2">
    <source>
        <dbReference type="SAM" id="SignalP"/>
    </source>
</evidence>
<evidence type="ECO:0000313" key="5">
    <source>
        <dbReference type="WBParaSite" id="SBAD_0000993001-mRNA-1"/>
    </source>
</evidence>
<reference evidence="5" key="1">
    <citation type="submission" date="2016-06" db="UniProtKB">
        <authorList>
            <consortium name="WormBaseParasite"/>
        </authorList>
    </citation>
    <scope>IDENTIFICATION</scope>
</reference>
<dbReference type="AlphaFoldDB" id="A0A183J134"/>
<dbReference type="WBParaSite" id="SBAD_0000993001-mRNA-1">
    <property type="protein sequence ID" value="SBAD_0000993001-mRNA-1"/>
    <property type="gene ID" value="SBAD_0000993001"/>
</dbReference>
<evidence type="ECO:0000256" key="1">
    <source>
        <dbReference type="SAM" id="MobiDB-lite"/>
    </source>
</evidence>
<feature type="signal peptide" evidence="2">
    <location>
        <begin position="1"/>
        <end position="17"/>
    </location>
</feature>
<dbReference type="EMBL" id="UZAM01012899">
    <property type="protein sequence ID" value="VDP24080.1"/>
    <property type="molecule type" value="Genomic_DNA"/>
</dbReference>
<sequence>MLLVGLALVCFAHVASCQPGPPNLFPNPPIFPHGPGPVIPSDSDPQTPQSDSGPGIGPQSQQCNTCPFYCNQCPSWDFSCLTNCYYPRSHSHLPCNLCPMYDWKCLRICTFCSVSGSGYPCGHHSVPCSQCYYWDYTCLRNCYIVNDAPAMPPNCCNNCPYWDVICLRSCVTCCKPGSYDCSNLTKK</sequence>
<organism evidence="5">
    <name type="scientific">Soboliphyme baturini</name>
    <dbReference type="NCBI Taxonomy" id="241478"/>
    <lineage>
        <taxon>Eukaryota</taxon>
        <taxon>Metazoa</taxon>
        <taxon>Ecdysozoa</taxon>
        <taxon>Nematoda</taxon>
        <taxon>Enoplea</taxon>
        <taxon>Dorylaimia</taxon>
        <taxon>Dioctophymatida</taxon>
        <taxon>Dioctophymatoidea</taxon>
        <taxon>Soboliphymatidae</taxon>
        <taxon>Soboliphyme</taxon>
    </lineage>
</organism>
<evidence type="ECO:0000313" key="4">
    <source>
        <dbReference type="Proteomes" id="UP000270296"/>
    </source>
</evidence>
<feature type="compositionally biased region" description="Low complexity" evidence="1">
    <location>
        <begin position="39"/>
        <end position="53"/>
    </location>
</feature>
<reference evidence="3 4" key="2">
    <citation type="submission" date="2018-11" db="EMBL/GenBank/DDBJ databases">
        <authorList>
            <consortium name="Pathogen Informatics"/>
        </authorList>
    </citation>
    <scope>NUCLEOTIDE SEQUENCE [LARGE SCALE GENOMIC DNA]</scope>
</reference>
<feature type="region of interest" description="Disordered" evidence="1">
    <location>
        <begin position="36"/>
        <end position="56"/>
    </location>
</feature>
<feature type="chain" id="PRO_5043140414" evidence="2">
    <location>
        <begin position="18"/>
        <end position="187"/>
    </location>
</feature>